<evidence type="ECO:0000313" key="7">
    <source>
        <dbReference type="EMBL" id="TMM45682.1"/>
    </source>
</evidence>
<feature type="binding site" evidence="5">
    <location>
        <position position="29"/>
    </location>
    <ligand>
        <name>substrate</name>
    </ligand>
</feature>
<accession>A0A8H2JM70</accession>
<feature type="active site" description="Nucleophile" evidence="5">
    <location>
        <position position="95"/>
    </location>
</feature>
<comment type="catalytic activity">
    <reaction evidence="5">
        <text>6-carboxyhexanoyl-[ACP] methyl ester + H2O = 6-carboxyhexanoyl-[ACP] + methanol + H(+)</text>
        <dbReference type="Rhea" id="RHEA:42700"/>
        <dbReference type="Rhea" id="RHEA-COMP:9955"/>
        <dbReference type="Rhea" id="RHEA-COMP:10186"/>
        <dbReference type="ChEBI" id="CHEBI:15377"/>
        <dbReference type="ChEBI" id="CHEBI:15378"/>
        <dbReference type="ChEBI" id="CHEBI:17790"/>
        <dbReference type="ChEBI" id="CHEBI:78846"/>
        <dbReference type="ChEBI" id="CHEBI:82735"/>
        <dbReference type="EC" id="3.1.1.85"/>
    </reaction>
</comment>
<dbReference type="OrthoDB" id="9780744at2"/>
<comment type="function">
    <text evidence="5">The physiological role of BioH is to remove the methyl group introduced by BioC when the pimeloyl moiety is complete. It allows to synthesize pimeloyl-ACP via the fatty acid synthetic pathway through the hydrolysis of the ester bonds of pimeloyl-ACP esters.</text>
</comment>
<dbReference type="Gene3D" id="3.40.50.1820">
    <property type="entry name" value="alpha/beta hydrolase"/>
    <property type="match status" value="1"/>
</dbReference>
<feature type="active site" evidence="5">
    <location>
        <position position="222"/>
    </location>
</feature>
<dbReference type="PANTHER" id="PTHR43798">
    <property type="entry name" value="MONOACYLGLYCEROL LIPASE"/>
    <property type="match status" value="1"/>
</dbReference>
<feature type="domain" description="AB hydrolase-1" evidence="6">
    <location>
        <begin position="22"/>
        <end position="256"/>
    </location>
</feature>
<comment type="caution">
    <text evidence="7">The sequence shown here is derived from an EMBL/GenBank/DDBJ whole genome shotgun (WGS) entry which is preliminary data.</text>
</comment>
<dbReference type="PRINTS" id="PR00111">
    <property type="entry name" value="ABHYDROLASE"/>
</dbReference>
<feature type="binding site" evidence="5">
    <location>
        <begin position="95"/>
        <end position="96"/>
    </location>
    <ligand>
        <name>substrate</name>
    </ligand>
</feature>
<dbReference type="AlphaFoldDB" id="A0A8H2JM70"/>
<evidence type="ECO:0000259" key="6">
    <source>
        <dbReference type="Pfam" id="PF00561"/>
    </source>
</evidence>
<evidence type="ECO:0000313" key="8">
    <source>
        <dbReference type="Proteomes" id="UP000307702"/>
    </source>
</evidence>
<dbReference type="InterPro" id="IPR010076">
    <property type="entry name" value="BioH"/>
</dbReference>
<dbReference type="Pfam" id="PF00561">
    <property type="entry name" value="Abhydrolase_1"/>
    <property type="match status" value="1"/>
</dbReference>
<dbReference type="Proteomes" id="UP000307702">
    <property type="component" value="Unassembled WGS sequence"/>
</dbReference>
<name>A0A8H2JM70_9GAMM</name>
<dbReference type="GO" id="GO:0016020">
    <property type="term" value="C:membrane"/>
    <property type="evidence" value="ECO:0007669"/>
    <property type="project" value="TreeGrafter"/>
</dbReference>
<keyword evidence="1 5" id="KW-0719">Serine esterase</keyword>
<protein>
    <recommendedName>
        <fullName evidence="5">Pimeloyl-[acyl-carrier protein] methyl ester esterase</fullName>
        <ecNumber evidence="5">3.1.1.85</ecNumber>
    </recommendedName>
    <alternativeName>
        <fullName evidence="5">Biotin synthesis protein BioH</fullName>
    </alternativeName>
    <alternativeName>
        <fullName evidence="5">Carboxylesterase BioH</fullName>
    </alternativeName>
</protein>
<dbReference type="InterPro" id="IPR050266">
    <property type="entry name" value="AB_hydrolase_sf"/>
</dbReference>
<dbReference type="GO" id="GO:0090499">
    <property type="term" value="F:pimelyl-[acyl-carrier protein] methyl ester esterase activity"/>
    <property type="evidence" value="ECO:0007669"/>
    <property type="project" value="UniProtKB-EC"/>
</dbReference>
<dbReference type="HAMAP" id="MF_01260">
    <property type="entry name" value="Carboxylester"/>
    <property type="match status" value="1"/>
</dbReference>
<dbReference type="NCBIfam" id="TIGR01738">
    <property type="entry name" value="bioH"/>
    <property type="match status" value="1"/>
</dbReference>
<dbReference type="GO" id="GO:0009102">
    <property type="term" value="P:biotin biosynthetic process"/>
    <property type="evidence" value="ECO:0007669"/>
    <property type="project" value="UniProtKB-UniRule"/>
</dbReference>
<keyword evidence="3 5" id="KW-0093">Biotin biosynthesis</keyword>
<reference evidence="7 8" key="1">
    <citation type="submission" date="2019-05" db="EMBL/GenBank/DDBJ databases">
        <title>Colwellia ponticola sp. nov., isolated from seawater.</title>
        <authorList>
            <person name="Yoon J.-H."/>
        </authorList>
    </citation>
    <scope>NUCLEOTIDE SEQUENCE [LARGE SCALE GENOMIC DNA]</scope>
    <source>
        <strain evidence="7 8">OISW-25</strain>
    </source>
</reference>
<evidence type="ECO:0000256" key="3">
    <source>
        <dbReference type="ARBA" id="ARBA00022756"/>
    </source>
</evidence>
<keyword evidence="8" id="KW-1185">Reference proteome</keyword>
<dbReference type="PANTHER" id="PTHR43798:SF31">
    <property type="entry name" value="AB HYDROLASE SUPERFAMILY PROTEIN YCLE"/>
    <property type="match status" value="1"/>
</dbReference>
<dbReference type="GO" id="GO:0005737">
    <property type="term" value="C:cytoplasm"/>
    <property type="evidence" value="ECO:0007669"/>
    <property type="project" value="UniProtKB-SubCell"/>
</dbReference>
<evidence type="ECO:0000256" key="4">
    <source>
        <dbReference type="ARBA" id="ARBA00022801"/>
    </source>
</evidence>
<feature type="active site" evidence="5">
    <location>
        <position position="250"/>
    </location>
</feature>
<dbReference type="InterPro" id="IPR029058">
    <property type="entry name" value="AB_hydrolase_fold"/>
</dbReference>
<dbReference type="UniPathway" id="UPA00078"/>
<comment type="similarity">
    <text evidence="5">Belongs to the AB hydrolase superfamily. Carboxylesterase BioH family.</text>
</comment>
<proteinExistence type="inferred from homology"/>
<sequence length="271" mass="30498">MAKNLTLSTFSPLNSLKKPIIPIVLIHGWGLNSGVWQPLLALFNDNKDSHYQLITIDLPGFGLNSDLDITPYSLTNICQHIEQVIDQPAIYLGWSLGGLIATEMSLKYPEKVLALITVASSPYFVEQQVNHWPGIKAQVLDNFHKQLANDTEKTISGFLKIQAMGSPHIRQDLKLISQLVMAHPLPDQKVLAHSLKLLSQCDLRRQLTDIKQPFLRLYGLNDSLIPKTVIEKIRHLAPDSDEYLFESASHAPFISHLDEFHQVLSDWLASI</sequence>
<evidence type="ECO:0000256" key="1">
    <source>
        <dbReference type="ARBA" id="ARBA00022487"/>
    </source>
</evidence>
<feature type="binding site" evidence="5">
    <location>
        <begin position="158"/>
        <end position="162"/>
    </location>
    <ligand>
        <name>substrate</name>
    </ligand>
</feature>
<gene>
    <name evidence="5 7" type="primary">bioH</name>
    <name evidence="7" type="ORF">FCS21_07620</name>
</gene>
<dbReference type="RefSeq" id="WP_138622055.1">
    <property type="nucleotide sequence ID" value="NZ_SZVP01000005.1"/>
</dbReference>
<feature type="binding site" evidence="5">
    <location>
        <position position="250"/>
    </location>
    <ligand>
        <name>substrate</name>
    </ligand>
</feature>
<comment type="pathway">
    <text evidence="5">Cofactor biosynthesis; biotin biosynthesis.</text>
</comment>
<keyword evidence="4 5" id="KW-0378">Hydrolase</keyword>
<evidence type="ECO:0000256" key="2">
    <source>
        <dbReference type="ARBA" id="ARBA00022490"/>
    </source>
</evidence>
<dbReference type="InterPro" id="IPR000073">
    <property type="entry name" value="AB_hydrolase_1"/>
</dbReference>
<evidence type="ECO:0000256" key="5">
    <source>
        <dbReference type="HAMAP-Rule" id="MF_01260"/>
    </source>
</evidence>
<comment type="subunit">
    <text evidence="5">Monomer.</text>
</comment>
<dbReference type="EMBL" id="SZVP01000005">
    <property type="protein sequence ID" value="TMM45682.1"/>
    <property type="molecule type" value="Genomic_DNA"/>
</dbReference>
<organism evidence="7 8">
    <name type="scientific">Colwellia ponticola</name>
    <dbReference type="NCBI Taxonomy" id="2304625"/>
    <lineage>
        <taxon>Bacteria</taxon>
        <taxon>Pseudomonadati</taxon>
        <taxon>Pseudomonadota</taxon>
        <taxon>Gammaproteobacteria</taxon>
        <taxon>Alteromonadales</taxon>
        <taxon>Colwelliaceae</taxon>
        <taxon>Colwellia</taxon>
    </lineage>
</organism>
<keyword evidence="2 5" id="KW-0963">Cytoplasm</keyword>
<comment type="subcellular location">
    <subcellularLocation>
        <location evidence="5">Cytoplasm</location>
    </subcellularLocation>
</comment>
<dbReference type="EC" id="3.1.1.85" evidence="5"/>
<dbReference type="SUPFAM" id="SSF53474">
    <property type="entry name" value="alpha/beta-Hydrolases"/>
    <property type="match status" value="1"/>
</dbReference>